<feature type="region of interest" description="Disordered" evidence="1">
    <location>
        <begin position="1"/>
        <end position="63"/>
    </location>
</feature>
<reference evidence="2" key="1">
    <citation type="submission" date="2023-11" db="EMBL/GenBank/DDBJ databases">
        <title>Genome assemblies of two species of porcelain crab, Petrolisthes cinctipes and Petrolisthes manimaculis (Anomura: Porcellanidae).</title>
        <authorList>
            <person name="Angst P."/>
        </authorList>
    </citation>
    <scope>NUCLEOTIDE SEQUENCE</scope>
    <source>
        <strain evidence="2">PB745_02</strain>
        <tissue evidence="2">Gill</tissue>
    </source>
</reference>
<accession>A0AAE1TYF0</accession>
<feature type="compositionally biased region" description="Pro residues" evidence="1">
    <location>
        <begin position="14"/>
        <end position="26"/>
    </location>
</feature>
<comment type="caution">
    <text evidence="2">The sequence shown here is derived from an EMBL/GenBank/DDBJ whole genome shotgun (WGS) entry which is preliminary data.</text>
</comment>
<keyword evidence="3" id="KW-1185">Reference proteome</keyword>
<organism evidence="2 3">
    <name type="scientific">Petrolisthes manimaculis</name>
    <dbReference type="NCBI Taxonomy" id="1843537"/>
    <lineage>
        <taxon>Eukaryota</taxon>
        <taxon>Metazoa</taxon>
        <taxon>Ecdysozoa</taxon>
        <taxon>Arthropoda</taxon>
        <taxon>Crustacea</taxon>
        <taxon>Multicrustacea</taxon>
        <taxon>Malacostraca</taxon>
        <taxon>Eumalacostraca</taxon>
        <taxon>Eucarida</taxon>
        <taxon>Decapoda</taxon>
        <taxon>Pleocyemata</taxon>
        <taxon>Anomura</taxon>
        <taxon>Galatheoidea</taxon>
        <taxon>Porcellanidae</taxon>
        <taxon>Petrolisthes</taxon>
    </lineage>
</organism>
<gene>
    <name evidence="2" type="ORF">Pmani_025420</name>
</gene>
<evidence type="ECO:0000313" key="3">
    <source>
        <dbReference type="Proteomes" id="UP001292094"/>
    </source>
</evidence>
<dbReference type="Proteomes" id="UP001292094">
    <property type="component" value="Unassembled WGS sequence"/>
</dbReference>
<protein>
    <submittedName>
        <fullName evidence="2">Uncharacterized protein</fullName>
    </submittedName>
</protein>
<dbReference type="AlphaFoldDB" id="A0AAE1TYF0"/>
<feature type="non-terminal residue" evidence="2">
    <location>
        <position position="1"/>
    </location>
</feature>
<evidence type="ECO:0000256" key="1">
    <source>
        <dbReference type="SAM" id="MobiDB-lite"/>
    </source>
</evidence>
<evidence type="ECO:0000313" key="2">
    <source>
        <dbReference type="EMBL" id="KAK4302492.1"/>
    </source>
</evidence>
<proteinExistence type="predicted"/>
<feature type="compositionally biased region" description="Low complexity" evidence="1">
    <location>
        <begin position="27"/>
        <end position="54"/>
    </location>
</feature>
<sequence>MKARLPPHLSTPVLPLPHTPAPPPTLPSSTAGGPTITSLRSNRSQRGGRQSSGVLGKGNVGRE</sequence>
<name>A0AAE1TYF0_9EUCA</name>
<dbReference type="EMBL" id="JAWZYT010002720">
    <property type="protein sequence ID" value="KAK4302492.1"/>
    <property type="molecule type" value="Genomic_DNA"/>
</dbReference>